<evidence type="ECO:0000256" key="1">
    <source>
        <dbReference type="ARBA" id="ARBA00004141"/>
    </source>
</evidence>
<dbReference type="GO" id="GO:0016020">
    <property type="term" value="C:membrane"/>
    <property type="evidence" value="ECO:0007669"/>
    <property type="project" value="UniProtKB-SubCell"/>
</dbReference>
<feature type="transmembrane region" description="Helical" evidence="6">
    <location>
        <begin position="257"/>
        <end position="275"/>
    </location>
</feature>
<reference evidence="8 9" key="1">
    <citation type="journal article" date="2007" name="Proc. Natl. Acad. Sci. U.S.A.">
        <title>Characterization of a marine gammaproteobacterium capable of aerobic anoxygenic photosynthesis.</title>
        <authorList>
            <person name="Fuchs B.M."/>
            <person name="Spring S."/>
            <person name="Teeling H."/>
            <person name="Quast C."/>
            <person name="Wulf J."/>
            <person name="Schattenhofer M."/>
            <person name="Yan S."/>
            <person name="Ferriera S."/>
            <person name="Johnson J."/>
            <person name="Glockner F.O."/>
            <person name="Amann R."/>
        </authorList>
    </citation>
    <scope>NUCLEOTIDE SEQUENCE [LARGE SCALE GENOMIC DNA]</scope>
    <source>
        <strain evidence="8">KT71</strain>
    </source>
</reference>
<sequence>MRRNYLSLYPIPVMQTVLLYAVTVLIWGTSWFAIKYQLGTVDPLVSIAHRMALAAVFCAVLTQLTQGFVRLSLQNHLRIFFQGLCLFSCNYLFIYAATADLSSGLIAVIFSTMVALNALGGALFLNMPLRAPVVVGGLLGLLGMAALFYPELETLGCSDPRLQALLLCFLGTLCASAGNLVAAGSLRRGLPVLTCNTWGMFYGGCTLYLAALLLDIPIVVDLSRDYLSSLAYLAFFATVLAFWAYVSLIGRIGPDRAAYTTLLFPIVALLVSSVLEGYAWTLWSAAGLSLVLLGNWLAMRGVRS</sequence>
<dbReference type="AlphaFoldDB" id="A4A9I9"/>
<protein>
    <submittedName>
        <fullName evidence="8">EamA-like transporter family</fullName>
    </submittedName>
</protein>
<dbReference type="EMBL" id="AAOA02000004">
    <property type="protein sequence ID" value="EAQ97156.2"/>
    <property type="molecule type" value="Genomic_DNA"/>
</dbReference>
<dbReference type="Proteomes" id="UP000019205">
    <property type="component" value="Chromosome"/>
</dbReference>
<feature type="transmembrane region" description="Helical" evidence="6">
    <location>
        <begin position="104"/>
        <end position="125"/>
    </location>
</feature>
<proteinExistence type="inferred from homology"/>
<keyword evidence="4 6" id="KW-1133">Transmembrane helix</keyword>
<feature type="transmembrane region" description="Helical" evidence="6">
    <location>
        <begin position="226"/>
        <end position="245"/>
    </location>
</feature>
<feature type="transmembrane region" description="Helical" evidence="6">
    <location>
        <begin position="132"/>
        <end position="150"/>
    </location>
</feature>
<keyword evidence="5 6" id="KW-0472">Membrane</keyword>
<dbReference type="HOGENOM" id="CLU_033863_5_3_6"/>
<evidence type="ECO:0000256" key="3">
    <source>
        <dbReference type="ARBA" id="ARBA00022692"/>
    </source>
</evidence>
<feature type="transmembrane region" description="Helical" evidence="6">
    <location>
        <begin position="46"/>
        <end position="65"/>
    </location>
</feature>
<dbReference type="SUPFAM" id="SSF103481">
    <property type="entry name" value="Multidrug resistance efflux transporter EmrE"/>
    <property type="match status" value="2"/>
</dbReference>
<evidence type="ECO:0000256" key="6">
    <source>
        <dbReference type="SAM" id="Phobius"/>
    </source>
</evidence>
<feature type="domain" description="EamA" evidence="7">
    <location>
        <begin position="164"/>
        <end position="298"/>
    </location>
</feature>
<evidence type="ECO:0000313" key="9">
    <source>
        <dbReference type="Proteomes" id="UP000019205"/>
    </source>
</evidence>
<evidence type="ECO:0000313" key="8">
    <source>
        <dbReference type="EMBL" id="EAQ97156.2"/>
    </source>
</evidence>
<feature type="transmembrane region" description="Helical" evidence="6">
    <location>
        <begin position="77"/>
        <end position="98"/>
    </location>
</feature>
<keyword evidence="9" id="KW-1185">Reference proteome</keyword>
<dbReference type="eggNOG" id="COG0697">
    <property type="taxonomic scope" value="Bacteria"/>
</dbReference>
<feature type="transmembrane region" description="Helical" evidence="6">
    <location>
        <begin position="162"/>
        <end position="186"/>
    </location>
</feature>
<evidence type="ECO:0000259" key="7">
    <source>
        <dbReference type="Pfam" id="PF00892"/>
    </source>
</evidence>
<dbReference type="STRING" id="314285.KT71_07249"/>
<accession>A4A9I9</accession>
<dbReference type="InterPro" id="IPR037185">
    <property type="entry name" value="EmrE-like"/>
</dbReference>
<comment type="caution">
    <text evidence="8">The sequence shown here is derived from an EMBL/GenBank/DDBJ whole genome shotgun (WGS) entry which is preliminary data.</text>
</comment>
<feature type="transmembrane region" description="Helical" evidence="6">
    <location>
        <begin position="198"/>
        <end position="220"/>
    </location>
</feature>
<dbReference type="InterPro" id="IPR000620">
    <property type="entry name" value="EamA_dom"/>
</dbReference>
<dbReference type="InterPro" id="IPR050638">
    <property type="entry name" value="AA-Vitamin_Transporters"/>
</dbReference>
<name>A4A9I9_9GAMM</name>
<dbReference type="Pfam" id="PF00892">
    <property type="entry name" value="EamA"/>
    <property type="match status" value="2"/>
</dbReference>
<evidence type="ECO:0000256" key="4">
    <source>
        <dbReference type="ARBA" id="ARBA00022989"/>
    </source>
</evidence>
<evidence type="ECO:0000256" key="5">
    <source>
        <dbReference type="ARBA" id="ARBA00023136"/>
    </source>
</evidence>
<feature type="transmembrane region" description="Helical" evidence="6">
    <location>
        <begin position="281"/>
        <end position="298"/>
    </location>
</feature>
<feature type="transmembrane region" description="Helical" evidence="6">
    <location>
        <begin position="12"/>
        <end position="34"/>
    </location>
</feature>
<reference evidence="8 9" key="2">
    <citation type="journal article" date="2009" name="PLoS ONE">
        <title>The photosynthetic apparatus and its regulation in the aerobic gammaproteobacterium Congregibacter litoralis gen. nov., sp. nov.</title>
        <authorList>
            <person name="Spring S."/>
            <person name="Lunsdorf H."/>
            <person name="Fuchs B.M."/>
            <person name="Tindall B.J."/>
        </authorList>
    </citation>
    <scope>NUCLEOTIDE SEQUENCE [LARGE SCALE GENOMIC DNA]</scope>
    <source>
        <strain evidence="8">KT71</strain>
    </source>
</reference>
<feature type="domain" description="EamA" evidence="7">
    <location>
        <begin position="17"/>
        <end position="148"/>
    </location>
</feature>
<comment type="subcellular location">
    <subcellularLocation>
        <location evidence="1">Membrane</location>
        <topology evidence="1">Multi-pass membrane protein</topology>
    </subcellularLocation>
</comment>
<dbReference type="PANTHER" id="PTHR32322">
    <property type="entry name" value="INNER MEMBRANE TRANSPORTER"/>
    <property type="match status" value="1"/>
</dbReference>
<dbReference type="PANTHER" id="PTHR32322:SF2">
    <property type="entry name" value="EAMA DOMAIN-CONTAINING PROTEIN"/>
    <property type="match status" value="1"/>
</dbReference>
<gene>
    <name evidence="8" type="ORF">KT71_07249</name>
</gene>
<organism evidence="8 9">
    <name type="scientific">Congregibacter litoralis KT71</name>
    <dbReference type="NCBI Taxonomy" id="314285"/>
    <lineage>
        <taxon>Bacteria</taxon>
        <taxon>Pseudomonadati</taxon>
        <taxon>Pseudomonadota</taxon>
        <taxon>Gammaproteobacteria</taxon>
        <taxon>Cellvibrionales</taxon>
        <taxon>Halieaceae</taxon>
        <taxon>Congregibacter</taxon>
    </lineage>
</organism>
<comment type="similarity">
    <text evidence="2">Belongs to the EamA transporter family.</text>
</comment>
<keyword evidence="3 6" id="KW-0812">Transmembrane</keyword>
<evidence type="ECO:0000256" key="2">
    <source>
        <dbReference type="ARBA" id="ARBA00007362"/>
    </source>
</evidence>